<keyword evidence="6" id="KW-1185">Reference proteome</keyword>
<name>A0A937UR67_9ACTN</name>
<dbReference type="Pfam" id="PF01557">
    <property type="entry name" value="FAA_hydrolase"/>
    <property type="match status" value="1"/>
</dbReference>
<dbReference type="SUPFAM" id="SSF56529">
    <property type="entry name" value="FAH"/>
    <property type="match status" value="1"/>
</dbReference>
<dbReference type="PANTHER" id="PTHR42796:SF4">
    <property type="entry name" value="FUMARYLACETOACETATE HYDROLASE DOMAIN-CONTAINING PROTEIN 2A"/>
    <property type="match status" value="1"/>
</dbReference>
<accession>A0A937UR67</accession>
<organism evidence="5 6">
    <name type="scientific">Frankia nepalensis</name>
    <dbReference type="NCBI Taxonomy" id="1836974"/>
    <lineage>
        <taxon>Bacteria</taxon>
        <taxon>Bacillati</taxon>
        <taxon>Actinomycetota</taxon>
        <taxon>Actinomycetes</taxon>
        <taxon>Frankiales</taxon>
        <taxon>Frankiaceae</taxon>
        <taxon>Frankia</taxon>
    </lineage>
</organism>
<comment type="caution">
    <text evidence="5">The sequence shown here is derived from an EMBL/GenBank/DDBJ whole genome shotgun (WGS) entry which is preliminary data.</text>
</comment>
<dbReference type="Proteomes" id="UP000604475">
    <property type="component" value="Unassembled WGS sequence"/>
</dbReference>
<proteinExistence type="inferred from homology"/>
<dbReference type="InterPro" id="IPR018833">
    <property type="entry name" value="Rv2993c-like_N"/>
</dbReference>
<evidence type="ECO:0000313" key="6">
    <source>
        <dbReference type="Proteomes" id="UP000604475"/>
    </source>
</evidence>
<reference evidence="5" key="1">
    <citation type="submission" date="2020-12" db="EMBL/GenBank/DDBJ databases">
        <title>Genomic characterization of non-nitrogen-fixing Frankia strains.</title>
        <authorList>
            <person name="Carlos-Shanley C."/>
            <person name="Guerra T."/>
            <person name="Hahn D."/>
        </authorList>
    </citation>
    <scope>NUCLEOTIDE SEQUENCE</scope>
    <source>
        <strain evidence="5">CN6</strain>
    </source>
</reference>
<evidence type="ECO:0000259" key="4">
    <source>
        <dbReference type="Pfam" id="PF10370"/>
    </source>
</evidence>
<keyword evidence="2" id="KW-0479">Metal-binding</keyword>
<protein>
    <submittedName>
        <fullName evidence="5">Fumarylacetoacetate hydrolase family protein</fullName>
    </submittedName>
</protein>
<dbReference type="PANTHER" id="PTHR42796">
    <property type="entry name" value="FUMARYLACETOACETATE HYDROLASE DOMAIN-CONTAINING PROTEIN 2A-RELATED"/>
    <property type="match status" value="1"/>
</dbReference>
<evidence type="ECO:0000256" key="2">
    <source>
        <dbReference type="ARBA" id="ARBA00022723"/>
    </source>
</evidence>
<dbReference type="GO" id="GO:0044281">
    <property type="term" value="P:small molecule metabolic process"/>
    <property type="evidence" value="ECO:0007669"/>
    <property type="project" value="UniProtKB-ARBA"/>
</dbReference>
<dbReference type="InterPro" id="IPR011234">
    <property type="entry name" value="Fumarylacetoacetase-like_C"/>
</dbReference>
<comment type="similarity">
    <text evidence="1">Belongs to the FAH family.</text>
</comment>
<dbReference type="Gene3D" id="2.30.30.370">
    <property type="entry name" value="FAH"/>
    <property type="match status" value="1"/>
</dbReference>
<dbReference type="RefSeq" id="WP_203000728.1">
    <property type="nucleotide sequence ID" value="NZ_JADWYU010000117.1"/>
</dbReference>
<dbReference type="EMBL" id="JAEACQ010000258">
    <property type="protein sequence ID" value="MBL7631007.1"/>
    <property type="molecule type" value="Genomic_DNA"/>
</dbReference>
<dbReference type="GO" id="GO:0046872">
    <property type="term" value="F:metal ion binding"/>
    <property type="evidence" value="ECO:0007669"/>
    <property type="project" value="UniProtKB-KW"/>
</dbReference>
<dbReference type="GO" id="GO:0016787">
    <property type="term" value="F:hydrolase activity"/>
    <property type="evidence" value="ECO:0007669"/>
    <property type="project" value="UniProtKB-KW"/>
</dbReference>
<dbReference type="Pfam" id="PF10370">
    <property type="entry name" value="Rv2993c-like_N"/>
    <property type="match status" value="1"/>
</dbReference>
<feature type="domain" description="Fumarylacetoacetase-like C-terminal" evidence="3">
    <location>
        <begin position="64"/>
        <end position="264"/>
    </location>
</feature>
<keyword evidence="5" id="KW-0378">Hydrolase</keyword>
<feature type="domain" description="Rv2993c-like N-terminal" evidence="4">
    <location>
        <begin position="1"/>
        <end position="58"/>
    </location>
</feature>
<dbReference type="InterPro" id="IPR051121">
    <property type="entry name" value="FAH"/>
</dbReference>
<sequence>MRWCRFRGLAAPGGRPDAARFGVVEDDETVRPVDGDLFGEFRPRDEWLSLTDVELLPPVVPNTFFAVGLNYTAHIHHAQARGMTAAKVPERPEVGYRANSALVGHGAAVVKPADCAGRFEAEAELVAVIGRPARRCTREQARRAVFGWTIGNDVSARDWQHTDRTLWRAKNSDTFKPMGPWIETDVDPMGSRTLVAVGGDTVAEFATGAMVFDPYDYIVEISRYITLSPGDVLWMGTDAVVEMPVGKALGVTITGIGTLSNPVVQEM</sequence>
<dbReference type="Gene3D" id="3.90.850.10">
    <property type="entry name" value="Fumarylacetoacetase-like, C-terminal domain"/>
    <property type="match status" value="1"/>
</dbReference>
<evidence type="ECO:0000259" key="3">
    <source>
        <dbReference type="Pfam" id="PF01557"/>
    </source>
</evidence>
<evidence type="ECO:0000313" key="5">
    <source>
        <dbReference type="EMBL" id="MBL7631007.1"/>
    </source>
</evidence>
<dbReference type="AlphaFoldDB" id="A0A937UR67"/>
<evidence type="ECO:0000256" key="1">
    <source>
        <dbReference type="ARBA" id="ARBA00010211"/>
    </source>
</evidence>
<dbReference type="InterPro" id="IPR036663">
    <property type="entry name" value="Fumarylacetoacetase_C_sf"/>
</dbReference>
<gene>
    <name evidence="5" type="ORF">I7412_28365</name>
</gene>